<evidence type="ECO:0000313" key="8">
    <source>
        <dbReference type="Proteomes" id="UP000283700"/>
    </source>
</evidence>
<evidence type="ECO:0000313" key="7">
    <source>
        <dbReference type="EMBL" id="RHN12598.1"/>
    </source>
</evidence>
<organism evidence="7 8">
    <name type="scientific">Anaerobutyricum hallii</name>
    <dbReference type="NCBI Taxonomy" id="39488"/>
    <lineage>
        <taxon>Bacteria</taxon>
        <taxon>Bacillati</taxon>
        <taxon>Bacillota</taxon>
        <taxon>Clostridia</taxon>
        <taxon>Lachnospirales</taxon>
        <taxon>Lachnospiraceae</taxon>
        <taxon>Anaerobutyricum</taxon>
    </lineage>
</organism>
<evidence type="ECO:0000259" key="6">
    <source>
        <dbReference type="Pfam" id="PF04932"/>
    </source>
</evidence>
<feature type="transmembrane region" description="Helical" evidence="5">
    <location>
        <begin position="207"/>
        <end position="227"/>
    </location>
</feature>
<feature type="transmembrane region" description="Helical" evidence="5">
    <location>
        <begin position="185"/>
        <end position="201"/>
    </location>
</feature>
<feature type="transmembrane region" description="Helical" evidence="5">
    <location>
        <begin position="75"/>
        <end position="93"/>
    </location>
</feature>
<dbReference type="GO" id="GO:0016020">
    <property type="term" value="C:membrane"/>
    <property type="evidence" value="ECO:0007669"/>
    <property type="project" value="UniProtKB-SubCell"/>
</dbReference>
<feature type="transmembrane region" description="Helical" evidence="5">
    <location>
        <begin position="99"/>
        <end position="122"/>
    </location>
</feature>
<comment type="caution">
    <text evidence="7">The sequence shown here is derived from an EMBL/GenBank/DDBJ whole genome shotgun (WGS) entry which is preliminary data.</text>
</comment>
<dbReference type="InterPro" id="IPR007016">
    <property type="entry name" value="O-antigen_ligase-rel_domated"/>
</dbReference>
<keyword evidence="7" id="KW-0436">Ligase</keyword>
<dbReference type="Pfam" id="PF04932">
    <property type="entry name" value="Wzy_C"/>
    <property type="match status" value="1"/>
</dbReference>
<dbReference type="PANTHER" id="PTHR37422:SF17">
    <property type="entry name" value="O-ANTIGEN LIGASE"/>
    <property type="match status" value="1"/>
</dbReference>
<dbReference type="Proteomes" id="UP000283700">
    <property type="component" value="Unassembled WGS sequence"/>
</dbReference>
<feature type="transmembrane region" description="Helical" evidence="5">
    <location>
        <begin position="134"/>
        <end position="153"/>
    </location>
</feature>
<keyword evidence="3 5" id="KW-1133">Transmembrane helix</keyword>
<feature type="transmembrane region" description="Helical" evidence="5">
    <location>
        <begin position="381"/>
        <end position="396"/>
    </location>
</feature>
<dbReference type="InterPro" id="IPR051533">
    <property type="entry name" value="WaaL-like"/>
</dbReference>
<name>A0A415U3C0_9FIRM</name>
<gene>
    <name evidence="7" type="ORF">DWZ29_09425</name>
</gene>
<protein>
    <submittedName>
        <fullName evidence="7">O-antigen ligase domain-containing protein</fullName>
    </submittedName>
</protein>
<evidence type="ECO:0000256" key="3">
    <source>
        <dbReference type="ARBA" id="ARBA00022989"/>
    </source>
</evidence>
<dbReference type="AlphaFoldDB" id="A0A415U3C0"/>
<feature type="transmembrane region" description="Helical" evidence="5">
    <location>
        <begin position="234"/>
        <end position="251"/>
    </location>
</feature>
<evidence type="ECO:0000256" key="1">
    <source>
        <dbReference type="ARBA" id="ARBA00004141"/>
    </source>
</evidence>
<proteinExistence type="predicted"/>
<feature type="transmembrane region" description="Helical" evidence="5">
    <location>
        <begin position="358"/>
        <end position="375"/>
    </location>
</feature>
<dbReference type="EMBL" id="QRQO01000024">
    <property type="protein sequence ID" value="RHN12598.1"/>
    <property type="molecule type" value="Genomic_DNA"/>
</dbReference>
<evidence type="ECO:0000256" key="2">
    <source>
        <dbReference type="ARBA" id="ARBA00022692"/>
    </source>
</evidence>
<keyword evidence="2 5" id="KW-0812">Transmembrane</keyword>
<feature type="transmembrane region" description="Helical" evidence="5">
    <location>
        <begin position="326"/>
        <end position="346"/>
    </location>
</feature>
<reference evidence="7 8" key="1">
    <citation type="submission" date="2018-08" db="EMBL/GenBank/DDBJ databases">
        <title>A genome reference for cultivated species of the human gut microbiota.</title>
        <authorList>
            <person name="Zou Y."/>
            <person name="Xue W."/>
            <person name="Luo G."/>
        </authorList>
    </citation>
    <scope>NUCLEOTIDE SEQUENCE [LARGE SCALE GENOMIC DNA]</scope>
    <source>
        <strain evidence="7 8">AF31-17AC</strain>
    </source>
</reference>
<evidence type="ECO:0000256" key="5">
    <source>
        <dbReference type="SAM" id="Phobius"/>
    </source>
</evidence>
<feature type="transmembrane region" description="Helical" evidence="5">
    <location>
        <begin position="21"/>
        <end position="40"/>
    </location>
</feature>
<evidence type="ECO:0000256" key="4">
    <source>
        <dbReference type="ARBA" id="ARBA00023136"/>
    </source>
</evidence>
<accession>A0A415U3C0</accession>
<dbReference type="PANTHER" id="PTHR37422">
    <property type="entry name" value="TEICHURONIC ACID BIOSYNTHESIS PROTEIN TUAE"/>
    <property type="match status" value="1"/>
</dbReference>
<keyword evidence="4 5" id="KW-0472">Membrane</keyword>
<dbReference type="GO" id="GO:0016874">
    <property type="term" value="F:ligase activity"/>
    <property type="evidence" value="ECO:0007669"/>
    <property type="project" value="UniProtKB-KW"/>
</dbReference>
<comment type="subcellular location">
    <subcellularLocation>
        <location evidence="1">Membrane</location>
        <topology evidence="1">Multi-pass membrane protein</topology>
    </subcellularLocation>
</comment>
<feature type="transmembrane region" description="Helical" evidence="5">
    <location>
        <begin position="46"/>
        <end position="63"/>
    </location>
</feature>
<sequence>MVIYSGGIFVELKINLNKISMWLAYNCMFLSIICKMLYQINLNSSIRILGYGLQAVTIMCLLLQEILNVRRIKIWGTNIILWFLIIYQFIVSLNKGTIYLPYTFIDIILWPLSIITYSEYVCRTNIETEKQNKSLIYYCLMCAVSIPLIMIHLTGNGNIGQVVFLTYFCLTALPLVLLLVEKEKYRNLCIVFCVAILVASTKRTGTMALLFGLLVMAVLNAHIQGSLRKKWKQYFSIFLVICIGSIVLLYLDKNSSLQIFERFSRLSTDGGSGRDVIWNIVLQAYKESNFMERLFGHGFQSVYYSLRPGGFSRFAHNSYIEYLYDYGIIGLAILLVFVMSMIVFTVKLMNRKSKYTPVMGLLLVITIFLGMFSYFFEESNIIQPIAVSYGIILGLARKEGKKNEI</sequence>
<feature type="domain" description="O-antigen ligase-related" evidence="6">
    <location>
        <begin position="189"/>
        <end position="335"/>
    </location>
</feature>
<feature type="transmembrane region" description="Helical" evidence="5">
    <location>
        <begin position="159"/>
        <end position="180"/>
    </location>
</feature>